<evidence type="ECO:0000313" key="15">
    <source>
        <dbReference type="EMBL" id="OQA60887.1"/>
    </source>
</evidence>
<dbReference type="PROSITE" id="PS51747">
    <property type="entry name" value="CYT_DCMP_DEAMINASES_2"/>
    <property type="match status" value="1"/>
</dbReference>
<keyword evidence="7 11" id="KW-0378">Hydrolase</keyword>
<evidence type="ECO:0000256" key="7">
    <source>
        <dbReference type="ARBA" id="ARBA00022801"/>
    </source>
</evidence>
<dbReference type="GO" id="GO:0006364">
    <property type="term" value="P:rRNA processing"/>
    <property type="evidence" value="ECO:0007669"/>
    <property type="project" value="UniProtKB-UniRule"/>
</dbReference>
<evidence type="ECO:0000256" key="11">
    <source>
        <dbReference type="HAMAP-Rule" id="MF_00009"/>
    </source>
</evidence>
<keyword evidence="11" id="KW-0690">Ribosome biogenesis</keyword>
<keyword evidence="6 11" id="KW-0255">Endonuclease</keyword>
<dbReference type="InterPro" id="IPR016192">
    <property type="entry name" value="APOBEC/CMP_deaminase_Zn-bd"/>
</dbReference>
<dbReference type="Gene3D" id="3.40.390.30">
    <property type="entry name" value="Metalloproteases ('zincins'), catalytic domain"/>
    <property type="match status" value="1"/>
</dbReference>
<name>A0A1V5T290_9BACT</name>
<dbReference type="GO" id="GO:0042802">
    <property type="term" value="F:identical protein binding"/>
    <property type="evidence" value="ECO:0007669"/>
    <property type="project" value="UniProtKB-ARBA"/>
</dbReference>
<dbReference type="GO" id="GO:0008270">
    <property type="term" value="F:zinc ion binding"/>
    <property type="evidence" value="ECO:0007669"/>
    <property type="project" value="UniProtKB-UniRule"/>
</dbReference>
<evidence type="ECO:0000259" key="14">
    <source>
        <dbReference type="PROSITE" id="PS51747"/>
    </source>
</evidence>
<dbReference type="GO" id="GO:0005829">
    <property type="term" value="C:cytosol"/>
    <property type="evidence" value="ECO:0007669"/>
    <property type="project" value="TreeGrafter"/>
</dbReference>
<evidence type="ECO:0000256" key="6">
    <source>
        <dbReference type="ARBA" id="ARBA00022759"/>
    </source>
</evidence>
<feature type="binding site" evidence="11">
    <location>
        <position position="110"/>
    </location>
    <ligand>
        <name>Zn(2+)</name>
        <dbReference type="ChEBI" id="CHEBI:29105"/>
        <note>catalytic</note>
    </ligand>
</feature>
<dbReference type="AlphaFoldDB" id="A0A1V5T290"/>
<dbReference type="Pfam" id="PF02130">
    <property type="entry name" value="YbeY"/>
    <property type="match status" value="1"/>
</dbReference>
<keyword evidence="4 11" id="KW-0540">Nuclease</keyword>
<evidence type="ECO:0000256" key="1">
    <source>
        <dbReference type="ARBA" id="ARBA00003949"/>
    </source>
</evidence>
<dbReference type="InterPro" id="IPR050202">
    <property type="entry name" value="Cyt/Deoxycyt_deaminase"/>
</dbReference>
<dbReference type="Pfam" id="PF00383">
    <property type="entry name" value="dCMP_cyt_deam_1"/>
    <property type="match status" value="1"/>
</dbReference>
<comment type="function">
    <text evidence="11">Single strand-specific metallo-endoribonuclease involved in late-stage 70S ribosome quality control and in maturation of the 3' terminus of the 16S rRNA.</text>
</comment>
<protein>
    <recommendedName>
        <fullName evidence="11">Endoribonuclease YbeY</fullName>
        <ecNumber evidence="11">3.1.-.-</ecNumber>
    </recommendedName>
</protein>
<keyword evidence="8 11" id="KW-0862">Zinc</keyword>
<reference evidence="15" key="1">
    <citation type="submission" date="2017-02" db="EMBL/GenBank/DDBJ databases">
        <title>Delving into the versatile metabolic prowess of the omnipresent phylum Bacteroidetes.</title>
        <authorList>
            <person name="Nobu M.K."/>
            <person name="Mei R."/>
            <person name="Narihiro T."/>
            <person name="Kuroda K."/>
            <person name="Liu W.-T."/>
        </authorList>
    </citation>
    <scope>NUCLEOTIDE SEQUENCE</scope>
    <source>
        <strain evidence="15">ADurb.Bin276</strain>
    </source>
</reference>
<dbReference type="GO" id="GO:0004521">
    <property type="term" value="F:RNA endonuclease activity"/>
    <property type="evidence" value="ECO:0007669"/>
    <property type="project" value="UniProtKB-UniRule"/>
</dbReference>
<dbReference type="Proteomes" id="UP000485569">
    <property type="component" value="Unassembled WGS sequence"/>
</dbReference>
<keyword evidence="11" id="KW-0698">rRNA processing</keyword>
<keyword evidence="5 11" id="KW-0479">Metal-binding</keyword>
<dbReference type="FunFam" id="3.40.140.10:FF:000008">
    <property type="entry name" value="Cytidine deaminase"/>
    <property type="match status" value="1"/>
</dbReference>
<feature type="active site" description="Proton donor" evidence="12">
    <location>
        <position position="198"/>
    </location>
</feature>
<dbReference type="EC" id="3.1.-.-" evidence="11"/>
<dbReference type="NCBIfam" id="TIGR01354">
    <property type="entry name" value="cyt_deam_tetra"/>
    <property type="match status" value="1"/>
</dbReference>
<feature type="binding site" evidence="13">
    <location>
        <position position="232"/>
    </location>
    <ligand>
        <name>Zn(2+)</name>
        <dbReference type="ChEBI" id="CHEBI:29105"/>
        <note>catalytic</note>
    </ligand>
</feature>
<comment type="similarity">
    <text evidence="3 11">Belongs to the endoribonuclease YbeY family.</text>
</comment>
<feature type="binding site" evidence="13">
    <location>
        <position position="196"/>
    </location>
    <ligand>
        <name>Zn(2+)</name>
        <dbReference type="ChEBI" id="CHEBI:29105"/>
        <note>catalytic</note>
    </ligand>
</feature>
<dbReference type="PROSITE" id="PS01306">
    <property type="entry name" value="UPF0054"/>
    <property type="match status" value="1"/>
</dbReference>
<dbReference type="NCBIfam" id="NF004064">
    <property type="entry name" value="PRK05578.1"/>
    <property type="match status" value="1"/>
</dbReference>
<comment type="subcellular location">
    <subcellularLocation>
        <location evidence="11">Cytoplasm</location>
    </subcellularLocation>
</comment>
<gene>
    <name evidence="15" type="primary">cdd</name>
    <name evidence="11" type="synonym">ybeY</name>
    <name evidence="15" type="ORF">BWY41_00466</name>
</gene>
<dbReference type="CDD" id="cd01283">
    <property type="entry name" value="cytidine_deaminase"/>
    <property type="match status" value="1"/>
</dbReference>
<dbReference type="GO" id="GO:0072527">
    <property type="term" value="P:pyrimidine-containing compound metabolic process"/>
    <property type="evidence" value="ECO:0007669"/>
    <property type="project" value="UniProtKB-ARBA"/>
</dbReference>
<dbReference type="InterPro" id="IPR002125">
    <property type="entry name" value="CMP_dCMP_dom"/>
</dbReference>
<evidence type="ECO:0000256" key="10">
    <source>
        <dbReference type="ARBA" id="ARBA00049558"/>
    </source>
</evidence>
<evidence type="ECO:0000256" key="4">
    <source>
        <dbReference type="ARBA" id="ARBA00022722"/>
    </source>
</evidence>
<evidence type="ECO:0000256" key="9">
    <source>
        <dbReference type="ARBA" id="ARBA00049252"/>
    </source>
</evidence>
<dbReference type="GO" id="GO:0004126">
    <property type="term" value="F:cytidine deaminase activity"/>
    <property type="evidence" value="ECO:0007669"/>
    <property type="project" value="UniProtKB-EC"/>
</dbReference>
<evidence type="ECO:0000256" key="3">
    <source>
        <dbReference type="ARBA" id="ARBA00010875"/>
    </source>
</evidence>
<dbReference type="HAMAP" id="MF_00009">
    <property type="entry name" value="Endoribonucl_YbeY"/>
    <property type="match status" value="1"/>
</dbReference>
<feature type="binding site" evidence="13">
    <location>
        <position position="229"/>
    </location>
    <ligand>
        <name>Zn(2+)</name>
        <dbReference type="ChEBI" id="CHEBI:29105"/>
        <note>catalytic</note>
    </ligand>
</feature>
<evidence type="ECO:0000256" key="2">
    <source>
        <dbReference type="ARBA" id="ARBA00006576"/>
    </source>
</evidence>
<dbReference type="InterPro" id="IPR020549">
    <property type="entry name" value="YbeY_CS"/>
</dbReference>
<dbReference type="GO" id="GO:0004222">
    <property type="term" value="F:metalloendopeptidase activity"/>
    <property type="evidence" value="ECO:0007669"/>
    <property type="project" value="InterPro"/>
</dbReference>
<dbReference type="SUPFAM" id="SSF55486">
    <property type="entry name" value="Metalloproteases ('zincins'), catalytic domain"/>
    <property type="match status" value="1"/>
</dbReference>
<dbReference type="Gene3D" id="3.40.140.10">
    <property type="entry name" value="Cytidine Deaminase, domain 2"/>
    <property type="match status" value="1"/>
</dbReference>
<evidence type="ECO:0000256" key="5">
    <source>
        <dbReference type="ARBA" id="ARBA00022723"/>
    </source>
</evidence>
<dbReference type="EMBL" id="MWBQ01000028">
    <property type="protein sequence ID" value="OQA60887.1"/>
    <property type="molecule type" value="Genomic_DNA"/>
</dbReference>
<feature type="binding site" evidence="11">
    <location>
        <position position="120"/>
    </location>
    <ligand>
        <name>Zn(2+)</name>
        <dbReference type="ChEBI" id="CHEBI:29105"/>
        <note>catalytic</note>
    </ligand>
</feature>
<evidence type="ECO:0000256" key="8">
    <source>
        <dbReference type="ARBA" id="ARBA00022833"/>
    </source>
</evidence>
<dbReference type="InterPro" id="IPR006262">
    <property type="entry name" value="Cyt_deam_tetra"/>
</dbReference>
<dbReference type="InterPro" id="IPR016193">
    <property type="entry name" value="Cytidine_deaminase-like"/>
</dbReference>
<dbReference type="PROSITE" id="PS00903">
    <property type="entry name" value="CYT_DCMP_DEAMINASES_1"/>
    <property type="match status" value="1"/>
</dbReference>
<dbReference type="InterPro" id="IPR002036">
    <property type="entry name" value="YbeY"/>
</dbReference>
<comment type="caution">
    <text evidence="15">The sequence shown here is derived from an EMBL/GenBank/DDBJ whole genome shotgun (WGS) entry which is preliminary data.</text>
</comment>
<keyword evidence="11" id="KW-0963">Cytoplasm</keyword>
<comment type="catalytic activity">
    <reaction evidence="9">
        <text>2'-deoxycytidine + H2O + H(+) = 2'-deoxyuridine + NH4(+)</text>
        <dbReference type="Rhea" id="RHEA:13433"/>
        <dbReference type="ChEBI" id="CHEBI:15377"/>
        <dbReference type="ChEBI" id="CHEBI:15378"/>
        <dbReference type="ChEBI" id="CHEBI:15698"/>
        <dbReference type="ChEBI" id="CHEBI:16450"/>
        <dbReference type="ChEBI" id="CHEBI:28938"/>
        <dbReference type="EC" id="3.5.4.5"/>
    </reaction>
</comment>
<dbReference type="InterPro" id="IPR023091">
    <property type="entry name" value="MetalPrtase_cat_dom_sf_prd"/>
</dbReference>
<accession>A0A1V5T290</accession>
<comment type="function">
    <text evidence="1">This enzyme scavenges exogenous and endogenous cytidine and 2'-deoxycytidine for UMP synthesis.</text>
</comment>
<dbReference type="PANTHER" id="PTHR11644:SF2">
    <property type="entry name" value="CYTIDINE DEAMINASE"/>
    <property type="match status" value="1"/>
</dbReference>
<feature type="domain" description="CMP/dCMP-type deaminase" evidence="14">
    <location>
        <begin position="144"/>
        <end position="270"/>
    </location>
</feature>
<dbReference type="GO" id="GO:0055086">
    <property type="term" value="P:nucleobase-containing small molecule metabolic process"/>
    <property type="evidence" value="ECO:0007669"/>
    <property type="project" value="UniProtKB-ARBA"/>
</dbReference>
<dbReference type="PANTHER" id="PTHR11644">
    <property type="entry name" value="CYTIDINE DEAMINASE"/>
    <property type="match status" value="1"/>
</dbReference>
<comment type="cofactor">
    <cofactor evidence="11">
        <name>Zn(2+)</name>
        <dbReference type="ChEBI" id="CHEBI:29105"/>
    </cofactor>
    <text evidence="11">Binds 1 zinc ion.</text>
</comment>
<dbReference type="NCBIfam" id="TIGR00043">
    <property type="entry name" value="rRNA maturation RNase YbeY"/>
    <property type="match status" value="1"/>
</dbReference>
<feature type="binding site" evidence="11">
    <location>
        <position position="114"/>
    </location>
    <ligand>
        <name>Zn(2+)</name>
        <dbReference type="ChEBI" id="CHEBI:29105"/>
        <note>catalytic</note>
    </ligand>
</feature>
<comment type="catalytic activity">
    <reaction evidence="10">
        <text>cytidine + H2O + H(+) = uridine + NH4(+)</text>
        <dbReference type="Rhea" id="RHEA:16069"/>
        <dbReference type="ChEBI" id="CHEBI:15377"/>
        <dbReference type="ChEBI" id="CHEBI:15378"/>
        <dbReference type="ChEBI" id="CHEBI:16704"/>
        <dbReference type="ChEBI" id="CHEBI:17562"/>
        <dbReference type="ChEBI" id="CHEBI:28938"/>
        <dbReference type="EC" id="3.5.4.5"/>
    </reaction>
</comment>
<evidence type="ECO:0000256" key="12">
    <source>
        <dbReference type="PIRSR" id="PIRSR606262-1"/>
    </source>
</evidence>
<sequence length="275" mass="31093">MATVIVNRSSKEATLSRAVIKKIVDYVCELENREILGKLSIAFVSLDEIRALKKEFFHQNIDTDVISFFYGTEEPDEVWGEIIICPEKAREYANTYGTKYENEQKLLLIHGLLHILGYDDIDAKKKHIMETRQNYILEQFLTAEKRDLLVISAQKAQHYAYAPYSLFPVGAALETCDGKVIQGGNIENASLGLSVCAERVALFKAVSMGFATFTRLAVISSDQDYCLPCGACRQVLHEFAPHLEILAARQEGDYQVYILDELLPNPFQFNPEKGR</sequence>
<comment type="similarity">
    <text evidence="2">Belongs to the cytidine and deoxycytidylate deaminase family.</text>
</comment>
<evidence type="ECO:0000256" key="13">
    <source>
        <dbReference type="PIRSR" id="PIRSR606262-3"/>
    </source>
</evidence>
<proteinExistence type="inferred from homology"/>
<dbReference type="SUPFAM" id="SSF53927">
    <property type="entry name" value="Cytidine deaminase-like"/>
    <property type="match status" value="1"/>
</dbReference>
<organism evidence="15">
    <name type="scientific">Candidatus Atribacter allofermentans</name>
    <dbReference type="NCBI Taxonomy" id="1852833"/>
    <lineage>
        <taxon>Bacteria</taxon>
        <taxon>Pseudomonadati</taxon>
        <taxon>Atribacterota</taxon>
        <taxon>Atribacteria</taxon>
        <taxon>Atribacterales</taxon>
        <taxon>Atribacteraceae</taxon>
        <taxon>Atribacter</taxon>
    </lineage>
</organism>